<evidence type="ECO:0000313" key="2">
    <source>
        <dbReference type="EMBL" id="CAK0869069.1"/>
    </source>
</evidence>
<name>A0ABN9V804_9DINO</name>
<evidence type="ECO:0000313" key="3">
    <source>
        <dbReference type="Proteomes" id="UP001189429"/>
    </source>
</evidence>
<dbReference type="EMBL" id="CAUYUJ010016814">
    <property type="protein sequence ID" value="CAK0869069.1"/>
    <property type="molecule type" value="Genomic_DNA"/>
</dbReference>
<feature type="non-terminal residue" evidence="2">
    <location>
        <position position="993"/>
    </location>
</feature>
<reference evidence="2" key="1">
    <citation type="submission" date="2023-10" db="EMBL/GenBank/DDBJ databases">
        <authorList>
            <person name="Chen Y."/>
            <person name="Shah S."/>
            <person name="Dougan E. K."/>
            <person name="Thang M."/>
            <person name="Chan C."/>
        </authorList>
    </citation>
    <scope>NUCLEOTIDE SEQUENCE [LARGE SCALE GENOMIC DNA]</scope>
</reference>
<keyword evidence="3" id="KW-1185">Reference proteome</keyword>
<protein>
    <submittedName>
        <fullName evidence="2">Uncharacterized protein</fullName>
    </submittedName>
</protein>
<feature type="region of interest" description="Disordered" evidence="1">
    <location>
        <begin position="1"/>
        <end position="41"/>
    </location>
</feature>
<proteinExistence type="predicted"/>
<organism evidence="2 3">
    <name type="scientific">Prorocentrum cordatum</name>
    <dbReference type="NCBI Taxonomy" id="2364126"/>
    <lineage>
        <taxon>Eukaryota</taxon>
        <taxon>Sar</taxon>
        <taxon>Alveolata</taxon>
        <taxon>Dinophyceae</taxon>
        <taxon>Prorocentrales</taxon>
        <taxon>Prorocentraceae</taxon>
        <taxon>Prorocentrum</taxon>
    </lineage>
</organism>
<accession>A0ABN9V804</accession>
<comment type="caution">
    <text evidence="2">The sequence shown here is derived from an EMBL/GenBank/DDBJ whole genome shotgun (WGS) entry which is preliminary data.</text>
</comment>
<sequence length="993" mass="106342">MASAAKGGRVRMSGKTSDGPPHKCQRKETAPPKSPKGGKRAAADAQLECFCCKSSPDDAKRGAPEAKGVEWALHRSLSGGQRRPVGDARRQRWAAAKAVGGQSADPAEVINLYMAGELETVESVDQAIKTAQTGEQSFAPSAVTDTTEVAFDFTREIVVKTESELKKDLNRSRLLKRQTKTLCGMSAPNDTGTGTEHVYFFKSDGGSDDAPDGGSSGARRVAMRVARKLTFAGSAALQTHAEFLKSEVGAKDGDDGDSEKAPVECIDGDGALEGVAASSMPPPTSLPRKGPGSAGFATPSRSAVAIGVPGGGSSTSPLDDGASCSGSMLSADEEGQEMLHADDLLRHWKAKIDLKSVMSNEVDGRAVAGLRKRIRRLRAKSETYSDADTPAVFEAQVALCEKFRAECMGDLSWSDAQDIAMKLSKVGVCDYPRQTRLKLASLKLASLNITEDAEDYVRIASPMNSGVFDPADPTLGGAEPNDKERVAEFIRVAVKGHLNGMIYKGPRAQSTLGDVLAACSTAFGDADYLTCTAAQIRCASDVNDVCAVLLHCIRPAPGATVLDIADQLERVVGMMDKTGASAGCVLAAAVASTPFYKEKADAMFRPLEAEAVASISELVQEASISFTNDADVEQLQHTMASELQTIDSTDRCHRFFVASESLMPEWSTGAKVNCVDLDLFAQCVKDVAQACTHVKGRDLRKDARSKSVNRIQHLIIAVLEEHPNFQEWSKGRACLEALLVVCPEKTVAKRLGIVSDACAFLAARDAAAAVSQDADVVDSEGGIQLLDALAAKLPRAKEISEDSDAEFLDLNLRNRNDESVTWAVNLRSAAAERRVAMARDRLKGAIEEPDKMKYATASGKEWWEGLMPTASLREVSKHMQAATAGTQWTPLKDKHAKMTVLLSDYVQACKWGGLQVGADMKNGADAVSERVAITLAEAVILMKLTTERNSDLLRQAIVDEVKVLRMKLRSGVKEDRALHISVFQPTMAFLLGR</sequence>
<evidence type="ECO:0000256" key="1">
    <source>
        <dbReference type="SAM" id="MobiDB-lite"/>
    </source>
</evidence>
<dbReference type="Proteomes" id="UP001189429">
    <property type="component" value="Unassembled WGS sequence"/>
</dbReference>
<gene>
    <name evidence="2" type="ORF">PCOR1329_LOCUS55545</name>
</gene>
<feature type="region of interest" description="Disordered" evidence="1">
    <location>
        <begin position="278"/>
        <end position="297"/>
    </location>
</feature>